<gene>
    <name evidence="18" type="ORF">TAGGR_1193</name>
</gene>
<keyword evidence="10" id="KW-0413">Isomerase</keyword>
<evidence type="ECO:0000259" key="17">
    <source>
        <dbReference type="PROSITE" id="PS51217"/>
    </source>
</evidence>
<dbReference type="InterPro" id="IPR027417">
    <property type="entry name" value="P-loop_NTPase"/>
</dbReference>
<comment type="catalytic activity">
    <reaction evidence="11">
        <text>Couples ATP hydrolysis with the unwinding of duplex DNA by translocating in the 3'-5' direction.</text>
        <dbReference type="EC" id="5.6.2.4"/>
    </reaction>
</comment>
<dbReference type="GO" id="GO:0005524">
    <property type="term" value="F:ATP binding"/>
    <property type="evidence" value="ECO:0007669"/>
    <property type="project" value="UniProtKB-UniRule"/>
</dbReference>
<dbReference type="InterPro" id="IPR011604">
    <property type="entry name" value="PDDEXK-like_dom_sf"/>
</dbReference>
<evidence type="ECO:0000259" key="16">
    <source>
        <dbReference type="PROSITE" id="PS51198"/>
    </source>
</evidence>
<evidence type="ECO:0000256" key="2">
    <source>
        <dbReference type="ARBA" id="ARBA00022741"/>
    </source>
</evidence>
<dbReference type="EC" id="5.6.2.4" evidence="12"/>
<feature type="domain" description="UvrD-like helicase ATP-binding" evidence="16">
    <location>
        <begin position="1"/>
        <end position="443"/>
    </location>
</feature>
<evidence type="ECO:0000256" key="6">
    <source>
        <dbReference type="ARBA" id="ARBA00022839"/>
    </source>
</evidence>
<keyword evidence="6 18" id="KW-0269">Exonuclease</keyword>
<dbReference type="Pfam" id="PF13361">
    <property type="entry name" value="UvrD_C"/>
    <property type="match status" value="1"/>
</dbReference>
<dbReference type="Gene3D" id="3.40.50.300">
    <property type="entry name" value="P-loop containing nucleotide triphosphate hydrolases"/>
    <property type="match status" value="4"/>
</dbReference>
<dbReference type="InterPro" id="IPR038726">
    <property type="entry name" value="PDDEXK_AddAB-type"/>
</dbReference>
<dbReference type="OrthoDB" id="9810135at2"/>
<dbReference type="Pfam" id="PF12705">
    <property type="entry name" value="PDDEXK_1"/>
    <property type="match status" value="1"/>
</dbReference>
<evidence type="ECO:0000256" key="15">
    <source>
        <dbReference type="PROSITE-ProRule" id="PRU00560"/>
    </source>
</evidence>
<keyword evidence="1" id="KW-0540">Nuclease</keyword>
<keyword evidence="9" id="KW-0234">DNA repair</keyword>
<evidence type="ECO:0000256" key="9">
    <source>
        <dbReference type="ARBA" id="ARBA00023204"/>
    </source>
</evidence>
<dbReference type="SUPFAM" id="SSF52980">
    <property type="entry name" value="Restriction endonuclease-like"/>
    <property type="match status" value="1"/>
</dbReference>
<proteinExistence type="predicted"/>
<keyword evidence="3" id="KW-0227">DNA damage</keyword>
<dbReference type="GO" id="GO:0005829">
    <property type="term" value="C:cytosol"/>
    <property type="evidence" value="ECO:0007669"/>
    <property type="project" value="TreeGrafter"/>
</dbReference>
<dbReference type="PROSITE" id="PS51217">
    <property type="entry name" value="UVRD_HELICASE_CTER"/>
    <property type="match status" value="1"/>
</dbReference>
<comment type="catalytic activity">
    <reaction evidence="14">
        <text>ATP + H2O = ADP + phosphate + H(+)</text>
        <dbReference type="Rhea" id="RHEA:13065"/>
        <dbReference type="ChEBI" id="CHEBI:15377"/>
        <dbReference type="ChEBI" id="CHEBI:15378"/>
        <dbReference type="ChEBI" id="CHEBI:30616"/>
        <dbReference type="ChEBI" id="CHEBI:43474"/>
        <dbReference type="ChEBI" id="CHEBI:456216"/>
        <dbReference type="EC" id="5.6.2.4"/>
    </reaction>
</comment>
<reference evidence="19" key="1">
    <citation type="submission" date="2016-01" db="EMBL/GenBank/DDBJ databases">
        <title>Draft genome sequence of Thermodesulfovibrio aggregans strain TGE-P1.</title>
        <authorList>
            <person name="Sekiguchi Y."/>
            <person name="Ohashi A."/>
            <person name="Matsuura N."/>
            <person name="Tourlousse M.D."/>
        </authorList>
    </citation>
    <scope>NUCLEOTIDE SEQUENCE [LARGE SCALE GENOMIC DNA]</scope>
    <source>
        <strain evidence="19">TGE-P1</strain>
    </source>
</reference>
<dbReference type="GO" id="GO:0003677">
    <property type="term" value="F:DNA binding"/>
    <property type="evidence" value="ECO:0007669"/>
    <property type="project" value="UniProtKB-KW"/>
</dbReference>
<dbReference type="Gene3D" id="3.90.320.10">
    <property type="match status" value="1"/>
</dbReference>
<keyword evidence="2 15" id="KW-0547">Nucleotide-binding</keyword>
<evidence type="ECO:0000256" key="3">
    <source>
        <dbReference type="ARBA" id="ARBA00022763"/>
    </source>
</evidence>
<evidence type="ECO:0000256" key="7">
    <source>
        <dbReference type="ARBA" id="ARBA00022840"/>
    </source>
</evidence>
<evidence type="ECO:0000313" key="18">
    <source>
        <dbReference type="EMBL" id="GAQ94024.1"/>
    </source>
</evidence>
<organism evidence="18 19">
    <name type="scientific">Thermodesulfovibrio aggregans</name>
    <dbReference type="NCBI Taxonomy" id="86166"/>
    <lineage>
        <taxon>Bacteria</taxon>
        <taxon>Pseudomonadati</taxon>
        <taxon>Nitrospirota</taxon>
        <taxon>Thermodesulfovibrionia</taxon>
        <taxon>Thermodesulfovibrionales</taxon>
        <taxon>Thermodesulfovibrionaceae</taxon>
        <taxon>Thermodesulfovibrio</taxon>
    </lineage>
</organism>
<accession>A0A0U9HLQ7</accession>
<dbReference type="InterPro" id="IPR014017">
    <property type="entry name" value="DNA_helicase_UvrD-like_C"/>
</dbReference>
<keyword evidence="4 15" id="KW-0378">Hydrolase</keyword>
<dbReference type="Proteomes" id="UP000054976">
    <property type="component" value="Unassembled WGS sequence"/>
</dbReference>
<evidence type="ECO:0000313" key="19">
    <source>
        <dbReference type="Proteomes" id="UP000054976"/>
    </source>
</evidence>
<dbReference type="SUPFAM" id="SSF52540">
    <property type="entry name" value="P-loop containing nucleoside triphosphate hydrolases"/>
    <property type="match status" value="1"/>
</dbReference>
<evidence type="ECO:0000256" key="12">
    <source>
        <dbReference type="ARBA" id="ARBA00034808"/>
    </source>
</evidence>
<evidence type="ECO:0000256" key="13">
    <source>
        <dbReference type="ARBA" id="ARBA00034923"/>
    </source>
</evidence>
<evidence type="ECO:0000256" key="4">
    <source>
        <dbReference type="ARBA" id="ARBA00022801"/>
    </source>
</evidence>
<protein>
    <recommendedName>
        <fullName evidence="12">DNA 3'-5' helicase</fullName>
        <ecNumber evidence="12">5.6.2.4</ecNumber>
    </recommendedName>
    <alternativeName>
        <fullName evidence="13">DNA 3'-5' helicase II</fullName>
    </alternativeName>
</protein>
<feature type="binding site" evidence="15">
    <location>
        <begin position="13"/>
        <end position="20"/>
    </location>
    <ligand>
        <name>ATP</name>
        <dbReference type="ChEBI" id="CHEBI:30616"/>
    </ligand>
</feature>
<evidence type="ECO:0000256" key="11">
    <source>
        <dbReference type="ARBA" id="ARBA00034617"/>
    </source>
</evidence>
<dbReference type="RefSeq" id="WP_059175509.1">
    <property type="nucleotide sequence ID" value="NZ_BCNO01000001.1"/>
</dbReference>
<evidence type="ECO:0000256" key="1">
    <source>
        <dbReference type="ARBA" id="ARBA00022722"/>
    </source>
</evidence>
<feature type="domain" description="UvrD-like helicase C-terminal" evidence="17">
    <location>
        <begin position="461"/>
        <end position="722"/>
    </location>
</feature>
<keyword evidence="19" id="KW-1185">Reference proteome</keyword>
<dbReference type="PANTHER" id="PTHR11070">
    <property type="entry name" value="UVRD / RECB / PCRA DNA HELICASE FAMILY MEMBER"/>
    <property type="match status" value="1"/>
</dbReference>
<dbReference type="InterPro" id="IPR000212">
    <property type="entry name" value="DNA_helicase_UvrD/REP"/>
</dbReference>
<keyword evidence="7 15" id="KW-0067">ATP-binding</keyword>
<dbReference type="EMBL" id="BCNO01000001">
    <property type="protein sequence ID" value="GAQ94024.1"/>
    <property type="molecule type" value="Genomic_DNA"/>
</dbReference>
<dbReference type="InterPro" id="IPR011335">
    <property type="entry name" value="Restrct_endonuc-II-like"/>
</dbReference>
<keyword evidence="8" id="KW-0238">DNA-binding</keyword>
<dbReference type="GO" id="GO:0033202">
    <property type="term" value="C:DNA helicase complex"/>
    <property type="evidence" value="ECO:0007669"/>
    <property type="project" value="TreeGrafter"/>
</dbReference>
<dbReference type="STRING" id="86166.TAGGR_1193"/>
<comment type="caution">
    <text evidence="18">The sequence shown here is derived from an EMBL/GenBank/DDBJ whole genome shotgun (WGS) entry which is preliminary data.</text>
</comment>
<evidence type="ECO:0000256" key="10">
    <source>
        <dbReference type="ARBA" id="ARBA00023235"/>
    </source>
</evidence>
<dbReference type="InterPro" id="IPR014016">
    <property type="entry name" value="UvrD-like_ATP-bd"/>
</dbReference>
<dbReference type="GO" id="GO:0000725">
    <property type="term" value="P:recombinational repair"/>
    <property type="evidence" value="ECO:0007669"/>
    <property type="project" value="TreeGrafter"/>
</dbReference>
<evidence type="ECO:0000256" key="8">
    <source>
        <dbReference type="ARBA" id="ARBA00023125"/>
    </source>
</evidence>
<keyword evidence="5 15" id="KW-0347">Helicase</keyword>
<name>A0A0U9HLQ7_9BACT</name>
<dbReference type="PROSITE" id="PS51198">
    <property type="entry name" value="UVRD_HELICASE_ATP_BIND"/>
    <property type="match status" value="1"/>
</dbReference>
<dbReference type="GO" id="GO:0004527">
    <property type="term" value="F:exonuclease activity"/>
    <property type="evidence" value="ECO:0007669"/>
    <property type="project" value="UniProtKB-KW"/>
</dbReference>
<evidence type="ECO:0000256" key="5">
    <source>
        <dbReference type="ARBA" id="ARBA00022806"/>
    </source>
</evidence>
<evidence type="ECO:0000256" key="14">
    <source>
        <dbReference type="ARBA" id="ARBA00048988"/>
    </source>
</evidence>
<dbReference type="GO" id="GO:0043138">
    <property type="term" value="F:3'-5' DNA helicase activity"/>
    <property type="evidence" value="ECO:0007669"/>
    <property type="project" value="UniProtKB-EC"/>
</dbReference>
<sequence>MEIQFPHYVILKASAGSGKTTALTERFVYFLISNKVPYNSLRNILAITFSNNAAFEMKSRIMQWLKNIYFQEESSISRFSELTGLSNEELSFRAGEVLDEILNHYSDFQVKTIDSFMTSIFKASALDFDYNPEFEILMNNESLFRLSYDLFLKDVEENSIKTEFFNEIIEIINSNSNTYVWNPSERIFNEVKGLHLKINNTDKEFVFKKEYREILKNIEVKLEETMENIKKYIKFSGLEINRSTKILDEFDRIIESRNFKVLLTKGIKRIPVNKPKDQSLSQKYENILILWNRFVDVLKDYALYYALTFYLPYLEVYQSFKTLLNKIKQKECKIFIEDINKILSEYLNNSIVPDIYFRLGEKIHHFFIDEYQDTSPLQWNNLKFLIENALAESGSLFVVGDTKQAIYTFRGADYRIMKSLEEMEIFPSAAKVVKTLDKNYRSRKKIIDFVTEIFMNKVLKHSAYAEAGKFAGFNECQQITKESNMEGYVEVKNFVEDEETEIKQYIAECIRDITQRGYQLRDISILAFKNEHVITISQWLNELNMPFISYSSLDVRKRKVTSEILSLLRFLDSPIDDFSFSVFLLGDIFKRIIKRDGEKFSAEEFLIKYRDETTLYKHFERDFPQLWEKYFRQLFKLSGYLPIYDLVSVALDNFKVFETMPEEEATFIKLLDLVKQFEENGYNSIKDLIDFFETPTDDTIWNITTPTEINAIQVMTIHKAKGLGFPIVFVYLENNNKPKNRYVLHEDDRGVNVLKITNQIAEKNELLLKIKDEEKKSEIIDLLNTLYVAFTRAEDELYVLCRTDKEDKLPFDILSEYYGSEIGTKSYKDKPLSLLEHSELTASHYPLLLDFAISDEIIHFNEKKRGDFIHMLLAQIEYLEENFLENIDALIDILNKHLHTNFLPSEIKPLIIDMIDHPEIGKFFKQRYEKIFNEMEVIDKEGIIHRIDRVVIDKDSVTVIEYKTGSQQQEHLSQIKLYMNLISDIFKDKRVEGYLYYLDLREVKRVD</sequence>
<dbReference type="Pfam" id="PF00580">
    <property type="entry name" value="UvrD-helicase"/>
    <property type="match status" value="1"/>
</dbReference>
<dbReference type="AlphaFoldDB" id="A0A0U9HLQ7"/>
<dbReference type="PANTHER" id="PTHR11070:SF2">
    <property type="entry name" value="ATP-DEPENDENT DNA HELICASE SRS2"/>
    <property type="match status" value="1"/>
</dbReference>